<name>A0A8H5FY24_9AGAR</name>
<dbReference type="PANTHER" id="PTHR12203:SF118">
    <property type="entry name" value="BETA-1,2-XYLOSYLTRANSFERASE 1"/>
    <property type="match status" value="1"/>
</dbReference>
<dbReference type="EMBL" id="JAACJO010000009">
    <property type="protein sequence ID" value="KAF5353935.1"/>
    <property type="molecule type" value="Genomic_DNA"/>
</dbReference>
<feature type="domain" description="Glycosyl transferase CAP10" evidence="1">
    <location>
        <begin position="296"/>
        <end position="571"/>
    </location>
</feature>
<reference evidence="2 3" key="1">
    <citation type="journal article" date="2020" name="ISME J.">
        <title>Uncovering the hidden diversity of litter-decomposition mechanisms in mushroom-forming fungi.</title>
        <authorList>
            <person name="Floudas D."/>
            <person name="Bentzer J."/>
            <person name="Ahren D."/>
            <person name="Johansson T."/>
            <person name="Persson P."/>
            <person name="Tunlid A."/>
        </authorList>
    </citation>
    <scope>NUCLEOTIDE SEQUENCE [LARGE SCALE GENOMIC DNA]</scope>
    <source>
        <strain evidence="2 3">CBS 146.42</strain>
    </source>
</reference>
<comment type="caution">
    <text evidence="2">The sequence shown here is derived from an EMBL/GenBank/DDBJ whole genome shotgun (WGS) entry which is preliminary data.</text>
</comment>
<proteinExistence type="predicted"/>
<sequence>MRRTFVIYIRQSFASKEPPLVPLDDIRCPPPTTNSSGFVEVDEVTIRRPVTPHNYRSDGILEVSASASHPIHDLIAEAENKWHVKENIASKNIREAFYEYQRRYGRLPPKGFDRWWNYVQEHNVKLPDDYDQIWLDLEPFWGMDPIELQQFQKEQEGHAESFTIGKIEGGPISVVNRSLTKPELLRSSEAFLSLLNPIEEHLPAFRAVVSPHDNPYGFIDYDVKQALLKAAKAKYHLKVKDLPPRSSRGWMTACDEHQDTHTTTTRGDFFGKTFIHDHYKAMNPCMHPKYLDIHGQFLSYDGHPPGPDRPMVPKFAFCSTPLHYDIRIPNTVSWTEDIHPQEHNPEWDDRADERLSWRGRNTGIWHTSQNKWRDTQRPRTVTFTNQMDGEVDVLFPSPNRDDPVGESVKMARSKLNPALFDVAFVGSPLQCPEEYCHEIENMFDWRRYQDTRGAGKFKYVLDVDGNGWSSRFQRLMISNALVFKTTIYPEWFMDRIQPWVHYVPVQVDLSDLYDTFLFFRGDLLGRGSHPDQARKIAQNSRKWAKEFWRKEDMTAYTFRLFLEYARVMSPERDSMNFRI</sequence>
<dbReference type="OrthoDB" id="541052at2759"/>
<dbReference type="SMART" id="SM00672">
    <property type="entry name" value="CAP10"/>
    <property type="match status" value="1"/>
</dbReference>
<dbReference type="InterPro" id="IPR051091">
    <property type="entry name" value="O-Glucosyltr/Glycosyltrsf_90"/>
</dbReference>
<keyword evidence="3" id="KW-1185">Reference proteome</keyword>
<dbReference type="AlphaFoldDB" id="A0A8H5FY24"/>
<evidence type="ECO:0000313" key="3">
    <source>
        <dbReference type="Proteomes" id="UP000559027"/>
    </source>
</evidence>
<evidence type="ECO:0000313" key="2">
    <source>
        <dbReference type="EMBL" id="KAF5353935.1"/>
    </source>
</evidence>
<organism evidence="2 3">
    <name type="scientific">Leucocoprinus leucothites</name>
    <dbReference type="NCBI Taxonomy" id="201217"/>
    <lineage>
        <taxon>Eukaryota</taxon>
        <taxon>Fungi</taxon>
        <taxon>Dikarya</taxon>
        <taxon>Basidiomycota</taxon>
        <taxon>Agaricomycotina</taxon>
        <taxon>Agaricomycetes</taxon>
        <taxon>Agaricomycetidae</taxon>
        <taxon>Agaricales</taxon>
        <taxon>Agaricineae</taxon>
        <taxon>Agaricaceae</taxon>
        <taxon>Leucocoprinus</taxon>
    </lineage>
</organism>
<dbReference type="PANTHER" id="PTHR12203">
    <property type="entry name" value="KDEL LYS-ASP-GLU-LEU CONTAINING - RELATED"/>
    <property type="match status" value="1"/>
</dbReference>
<gene>
    <name evidence="2" type="ORF">D9756_007153</name>
</gene>
<dbReference type="Proteomes" id="UP000559027">
    <property type="component" value="Unassembled WGS sequence"/>
</dbReference>
<dbReference type="InterPro" id="IPR006598">
    <property type="entry name" value="CAP10"/>
</dbReference>
<dbReference type="Pfam" id="PF05686">
    <property type="entry name" value="Glyco_transf_90"/>
    <property type="match status" value="1"/>
</dbReference>
<evidence type="ECO:0000259" key="1">
    <source>
        <dbReference type="SMART" id="SM00672"/>
    </source>
</evidence>
<protein>
    <recommendedName>
        <fullName evidence="1">Glycosyl transferase CAP10 domain-containing protein</fullName>
    </recommendedName>
</protein>
<accession>A0A8H5FY24</accession>